<dbReference type="Pfam" id="PF13508">
    <property type="entry name" value="Acetyltransf_7"/>
    <property type="match status" value="1"/>
</dbReference>
<evidence type="ECO:0000313" key="2">
    <source>
        <dbReference type="EMBL" id="MDV0443678.1"/>
    </source>
</evidence>
<dbReference type="InterPro" id="IPR000182">
    <property type="entry name" value="GNAT_dom"/>
</dbReference>
<name>A0AAE4MGZ6_9EURY</name>
<dbReference type="RefSeq" id="WP_338096201.1">
    <property type="nucleotide sequence ID" value="NZ_JAWDKB010000004.1"/>
</dbReference>
<feature type="domain" description="N-acetyltransferase" evidence="1">
    <location>
        <begin position="1"/>
        <end position="102"/>
    </location>
</feature>
<dbReference type="CDD" id="cd04301">
    <property type="entry name" value="NAT_SF"/>
    <property type="match status" value="1"/>
</dbReference>
<gene>
    <name evidence="2" type="ORF">McpCs1_10560</name>
</gene>
<sequence length="160" mass="17746">MVNKIVGNVMCLKSSIAGDDGKQYEVISLGPIGVLPEYQGKGIGGMLIAHTKKIAKGQGFRGILLFGDTDYYTRQGFVVAESFGIRNAENMYADALHGCELYEGALTSARGRYFEDDIYNVAESLVSEFDTLFPFKEVIHDTPMQKKFEMMVKKVKPSEL</sequence>
<accession>A0AAE4MGZ6</accession>
<evidence type="ECO:0000313" key="3">
    <source>
        <dbReference type="Proteomes" id="UP001283212"/>
    </source>
</evidence>
<reference evidence="2 3" key="1">
    <citation type="submission" date="2023-06" db="EMBL/GenBank/DDBJ databases">
        <title>Genome sequence of Methancorpusculaceae sp. Cs1.</title>
        <authorList>
            <person name="Protasov E."/>
            <person name="Platt K."/>
            <person name="Poehlein A."/>
            <person name="Daniel R."/>
            <person name="Brune A."/>
        </authorList>
    </citation>
    <scope>NUCLEOTIDE SEQUENCE [LARGE SCALE GENOMIC DNA]</scope>
    <source>
        <strain evidence="2 3">Cs1</strain>
    </source>
</reference>
<dbReference type="PROSITE" id="PS51186">
    <property type="entry name" value="GNAT"/>
    <property type="match status" value="1"/>
</dbReference>
<organism evidence="2 3">
    <name type="scientific">Methanorbis rubei</name>
    <dbReference type="NCBI Taxonomy" id="3028300"/>
    <lineage>
        <taxon>Archaea</taxon>
        <taxon>Methanobacteriati</taxon>
        <taxon>Methanobacteriota</taxon>
        <taxon>Stenosarchaea group</taxon>
        <taxon>Methanomicrobia</taxon>
        <taxon>Methanomicrobiales</taxon>
        <taxon>Methanocorpusculaceae</taxon>
        <taxon>Methanorbis</taxon>
    </lineage>
</organism>
<keyword evidence="3" id="KW-1185">Reference proteome</keyword>
<dbReference type="GO" id="GO:0016747">
    <property type="term" value="F:acyltransferase activity, transferring groups other than amino-acyl groups"/>
    <property type="evidence" value="ECO:0007669"/>
    <property type="project" value="InterPro"/>
</dbReference>
<protein>
    <recommendedName>
        <fullName evidence="1">N-acetyltransferase domain-containing protein</fullName>
    </recommendedName>
</protein>
<dbReference type="Proteomes" id="UP001283212">
    <property type="component" value="Unassembled WGS sequence"/>
</dbReference>
<dbReference type="EMBL" id="JAWDKB010000004">
    <property type="protein sequence ID" value="MDV0443678.1"/>
    <property type="molecule type" value="Genomic_DNA"/>
</dbReference>
<comment type="caution">
    <text evidence="2">The sequence shown here is derived from an EMBL/GenBank/DDBJ whole genome shotgun (WGS) entry which is preliminary data.</text>
</comment>
<proteinExistence type="predicted"/>
<evidence type="ECO:0000259" key="1">
    <source>
        <dbReference type="PROSITE" id="PS51186"/>
    </source>
</evidence>
<dbReference type="InterPro" id="IPR016181">
    <property type="entry name" value="Acyl_CoA_acyltransferase"/>
</dbReference>
<dbReference type="SUPFAM" id="SSF55729">
    <property type="entry name" value="Acyl-CoA N-acyltransferases (Nat)"/>
    <property type="match status" value="1"/>
</dbReference>
<dbReference type="AlphaFoldDB" id="A0AAE4MGZ6"/>
<dbReference type="Gene3D" id="3.40.630.30">
    <property type="match status" value="1"/>
</dbReference>